<evidence type="ECO:0000256" key="4">
    <source>
        <dbReference type="PIRSR" id="PIRSR638970-1"/>
    </source>
</evidence>
<feature type="signal peptide" evidence="5">
    <location>
        <begin position="1"/>
        <end position="19"/>
    </location>
</feature>
<dbReference type="InterPro" id="IPR011071">
    <property type="entry name" value="Lyase_8-like_C"/>
</dbReference>
<sequence length="757" mass="86608">MKKTLLFLFFILMGTLSFSENLQENEYEIIIKRFNTLNNYAVNDEKISQLLNNLNSKKEKTYLWPEYSNMKNGPDILFTYRNITELAKGYSNSNSKYYKNKKLKNTILNSLNWMKNNAYKENFPELGNWWQWEIGIPKDLNKIISFMYEDLTPKERLSFLKGSQYFQPYANWSGYSPSAKFSSNPEKRVSTGGNRIDTSLIVFMRGILLNNSEEVQEALKSIPDVGDFVETGDGFYKDGSFIQHESIPYGGTYGAVLLGGLGIIQNLVANTSLEIKDPRFNNIYDSIINGYNYLLIDGRISDSISGRAVTRPNTNDMTRGEENLIAIAMISQGAPKEYKYKLQEIVKRNIEENNLVYLPAKIKNPVEKEVIESILKNDDILTHELIGSKNFGNMDRFVNRNKNYSFILSMHSSRIGNFESILGENLKGWHSSDGMYYIYTQKQNEYFEYWPTVNPYRLPGTTESLTTRKDVSGQRRIKKYMVQKDFAGGACDGFNSMIGMDFSSWNDKTTGKKSWFILDNKIIALGSDINSTDGIVNTTIENKIIDSKEDIIKNTEDTLIIKNDKSNLYSGYFILDKNKLNNILDERIGSWKEAGGKGSNKKIFKKYITSYINHGENPKNNSYEYIIIPEVKENILNNFNKNSIHILSNNKFAQGVEFKNIFGINFFEGSDKKVKNFIGKTPLSLIGHSNGNNLNLFISDPTHKNQEGIILEIIGSYSLENKISNVDINYEKDKTILTIKNLKNGESIKVSLVKNKK</sequence>
<dbReference type="SUPFAM" id="SSF48230">
    <property type="entry name" value="Chondroitin AC/alginate lyase"/>
    <property type="match status" value="1"/>
</dbReference>
<feature type="chain" id="PRO_5012978837" evidence="5">
    <location>
        <begin position="20"/>
        <end position="757"/>
    </location>
</feature>
<dbReference type="Gene3D" id="2.60.220.10">
    <property type="entry name" value="Polysaccharide lyase family 8-like, C-terminal"/>
    <property type="match status" value="1"/>
</dbReference>
<dbReference type="Gene3D" id="1.50.10.100">
    <property type="entry name" value="Chondroitin AC/alginate lyase"/>
    <property type="match status" value="1"/>
</dbReference>
<dbReference type="GO" id="GO:0030246">
    <property type="term" value="F:carbohydrate binding"/>
    <property type="evidence" value="ECO:0007669"/>
    <property type="project" value="InterPro"/>
</dbReference>
<dbReference type="InterPro" id="IPR038970">
    <property type="entry name" value="Lyase_8"/>
</dbReference>
<feature type="domain" description="Polysaccharide lyase 8 N-terminal alpha-helical" evidence="7">
    <location>
        <begin position="44"/>
        <end position="347"/>
    </location>
</feature>
<keyword evidence="9" id="KW-1185">Reference proteome</keyword>
<gene>
    <name evidence="8" type="ORF">SAMN02745174_01885</name>
</gene>
<dbReference type="AlphaFoldDB" id="A0A1T4PEN9"/>
<keyword evidence="3 8" id="KW-0456">Lyase</keyword>
<evidence type="ECO:0000256" key="3">
    <source>
        <dbReference type="ARBA" id="ARBA00023239"/>
    </source>
</evidence>
<dbReference type="Pfam" id="PF08124">
    <property type="entry name" value="Lyase_8_N"/>
    <property type="match status" value="1"/>
</dbReference>
<dbReference type="InterPro" id="IPR008929">
    <property type="entry name" value="Chondroitin_lyas"/>
</dbReference>
<dbReference type="GO" id="GO:0016837">
    <property type="term" value="F:carbon-oxygen lyase activity, acting on polysaccharides"/>
    <property type="evidence" value="ECO:0007669"/>
    <property type="project" value="UniProtKB-ARBA"/>
</dbReference>
<protein>
    <submittedName>
        <fullName evidence="8">Hyaluronate lyase</fullName>
    </submittedName>
</protein>
<accession>A0A1T4PEN9</accession>
<feature type="active site" evidence="4">
    <location>
        <position position="253"/>
    </location>
</feature>
<dbReference type="PANTHER" id="PTHR38481">
    <property type="entry name" value="HYALURONATE LYASE"/>
    <property type="match status" value="1"/>
</dbReference>
<name>A0A1T4PEN9_9FUSO</name>
<dbReference type="InterPro" id="IPR012970">
    <property type="entry name" value="Lyase_8_alpha_N"/>
</dbReference>
<dbReference type="STRING" id="180163.SAMN02745174_01885"/>
<keyword evidence="2 5" id="KW-0732">Signal</keyword>
<evidence type="ECO:0000259" key="6">
    <source>
        <dbReference type="Pfam" id="PF02278"/>
    </source>
</evidence>
<proteinExistence type="inferred from homology"/>
<feature type="active site" evidence="4">
    <location>
        <position position="244"/>
    </location>
</feature>
<feature type="domain" description="Polysaccharide lyase family 8 central" evidence="6">
    <location>
        <begin position="389"/>
        <end position="631"/>
    </location>
</feature>
<dbReference type="EMBL" id="FUWX01000014">
    <property type="protein sequence ID" value="SJZ90020.1"/>
    <property type="molecule type" value="Genomic_DNA"/>
</dbReference>
<dbReference type="GO" id="GO:0005975">
    <property type="term" value="P:carbohydrate metabolic process"/>
    <property type="evidence" value="ECO:0007669"/>
    <property type="project" value="InterPro"/>
</dbReference>
<feature type="active site" evidence="4">
    <location>
        <position position="307"/>
    </location>
</feature>
<comment type="similarity">
    <text evidence="1">Belongs to the polysaccharide lyase 8 family.</text>
</comment>
<dbReference type="SUPFAM" id="SSF74650">
    <property type="entry name" value="Galactose mutarotase-like"/>
    <property type="match status" value="1"/>
</dbReference>
<dbReference type="SUPFAM" id="SSF49863">
    <property type="entry name" value="Hyaluronate lyase-like, C-terminal domain"/>
    <property type="match status" value="1"/>
</dbReference>
<evidence type="ECO:0000256" key="1">
    <source>
        <dbReference type="ARBA" id="ARBA00006699"/>
    </source>
</evidence>
<dbReference type="InterPro" id="IPR003159">
    <property type="entry name" value="Lyase_8_central_dom"/>
</dbReference>
<evidence type="ECO:0000259" key="7">
    <source>
        <dbReference type="Pfam" id="PF08124"/>
    </source>
</evidence>
<evidence type="ECO:0000256" key="2">
    <source>
        <dbReference type="ARBA" id="ARBA00022729"/>
    </source>
</evidence>
<evidence type="ECO:0000313" key="9">
    <source>
        <dbReference type="Proteomes" id="UP000191153"/>
    </source>
</evidence>
<dbReference type="PANTHER" id="PTHR38481:SF1">
    <property type="entry name" value="HYALURONATE LYASE"/>
    <property type="match status" value="1"/>
</dbReference>
<dbReference type="GO" id="GO:0005576">
    <property type="term" value="C:extracellular region"/>
    <property type="evidence" value="ECO:0007669"/>
    <property type="project" value="InterPro"/>
</dbReference>
<dbReference type="Proteomes" id="UP000191153">
    <property type="component" value="Unassembled WGS sequence"/>
</dbReference>
<evidence type="ECO:0000256" key="5">
    <source>
        <dbReference type="SAM" id="SignalP"/>
    </source>
</evidence>
<evidence type="ECO:0000313" key="8">
    <source>
        <dbReference type="EMBL" id="SJZ90020.1"/>
    </source>
</evidence>
<organism evidence="8 9">
    <name type="scientific">Cetobacterium ceti</name>
    <dbReference type="NCBI Taxonomy" id="180163"/>
    <lineage>
        <taxon>Bacteria</taxon>
        <taxon>Fusobacteriati</taxon>
        <taxon>Fusobacteriota</taxon>
        <taxon>Fusobacteriia</taxon>
        <taxon>Fusobacteriales</taxon>
        <taxon>Fusobacteriaceae</taxon>
        <taxon>Cetobacterium</taxon>
    </lineage>
</organism>
<dbReference type="InterPro" id="IPR014718">
    <property type="entry name" value="GH-type_carb-bd"/>
</dbReference>
<dbReference type="RefSeq" id="WP_078694350.1">
    <property type="nucleotide sequence ID" value="NZ_FUWX01000014.1"/>
</dbReference>
<dbReference type="Pfam" id="PF02278">
    <property type="entry name" value="Lyase_8"/>
    <property type="match status" value="1"/>
</dbReference>
<reference evidence="8 9" key="1">
    <citation type="submission" date="2017-02" db="EMBL/GenBank/DDBJ databases">
        <authorList>
            <person name="Peterson S.W."/>
        </authorList>
    </citation>
    <scope>NUCLEOTIDE SEQUENCE [LARGE SCALE GENOMIC DNA]</scope>
    <source>
        <strain evidence="8 9">ATCC 700028</strain>
    </source>
</reference>
<dbReference type="OrthoDB" id="6636047at2"/>
<dbReference type="Gene3D" id="2.70.98.10">
    <property type="match status" value="1"/>
</dbReference>
<dbReference type="CDD" id="cd01083">
    <property type="entry name" value="GAG_Lyase"/>
    <property type="match status" value="1"/>
</dbReference>
<dbReference type="InterPro" id="IPR011013">
    <property type="entry name" value="Gal_mutarotase_sf_dom"/>
</dbReference>